<dbReference type="EMBL" id="BAAAQT010000005">
    <property type="protein sequence ID" value="GAA2172417.1"/>
    <property type="molecule type" value="Genomic_DNA"/>
</dbReference>
<gene>
    <name evidence="1" type="ORF">GCM10009846_10270</name>
</gene>
<sequence length="148" mass="15342">MVQINVKPIVLRNVKVNIKSGATDVGDFEKALSQVELTPSSSTVSRKGLNPEAVFNFPGAETWVATLAYAQDWTAATSLSRYLFDNSGAEVVLTFLPNNGAAVSAANPAFRVTVTLQSGAVGGTVDSVAVGSVTLQCQGKPALITSLA</sequence>
<dbReference type="Proteomes" id="UP001501599">
    <property type="component" value="Unassembled WGS sequence"/>
</dbReference>
<accession>A0ABP5MCU0</accession>
<keyword evidence="2" id="KW-1185">Reference proteome</keyword>
<dbReference type="RefSeq" id="WP_344341147.1">
    <property type="nucleotide sequence ID" value="NZ_BAAAQT010000005.1"/>
</dbReference>
<organism evidence="1 2">
    <name type="scientific">Agrococcus versicolor</name>
    <dbReference type="NCBI Taxonomy" id="501482"/>
    <lineage>
        <taxon>Bacteria</taxon>
        <taxon>Bacillati</taxon>
        <taxon>Actinomycetota</taxon>
        <taxon>Actinomycetes</taxon>
        <taxon>Micrococcales</taxon>
        <taxon>Microbacteriaceae</taxon>
        <taxon>Agrococcus</taxon>
    </lineage>
</organism>
<comment type="caution">
    <text evidence="1">The sequence shown here is derived from an EMBL/GenBank/DDBJ whole genome shotgun (WGS) entry which is preliminary data.</text>
</comment>
<name>A0ABP5MCU0_9MICO</name>
<proteinExistence type="predicted"/>
<evidence type="ECO:0000313" key="1">
    <source>
        <dbReference type="EMBL" id="GAA2172417.1"/>
    </source>
</evidence>
<evidence type="ECO:0000313" key="2">
    <source>
        <dbReference type="Proteomes" id="UP001501599"/>
    </source>
</evidence>
<protein>
    <recommendedName>
        <fullName evidence="3">Phage tail protein</fullName>
    </recommendedName>
</protein>
<reference evidence="2" key="1">
    <citation type="journal article" date="2019" name="Int. J. Syst. Evol. Microbiol.">
        <title>The Global Catalogue of Microorganisms (GCM) 10K type strain sequencing project: providing services to taxonomists for standard genome sequencing and annotation.</title>
        <authorList>
            <consortium name="The Broad Institute Genomics Platform"/>
            <consortium name="The Broad Institute Genome Sequencing Center for Infectious Disease"/>
            <person name="Wu L."/>
            <person name="Ma J."/>
        </authorList>
    </citation>
    <scope>NUCLEOTIDE SEQUENCE [LARGE SCALE GENOMIC DNA]</scope>
    <source>
        <strain evidence="2">JCM 16026</strain>
    </source>
</reference>
<evidence type="ECO:0008006" key="3">
    <source>
        <dbReference type="Google" id="ProtNLM"/>
    </source>
</evidence>